<protein>
    <submittedName>
        <fullName evidence="8">Nitrite reductase (NAD(P)H) small subunit</fullName>
    </submittedName>
</protein>
<keyword evidence="6" id="KW-0534">Nitrate assimilation</keyword>
<evidence type="ECO:0000259" key="7">
    <source>
        <dbReference type="PROSITE" id="PS51296"/>
    </source>
</evidence>
<sequence length="109" mass="11458">MQAERILGRLADIPPGEGRTFELDGERIAVFHTRAGAVFATSAACPHKGGPLADGLIGGTTVICPLHERVYDLATGRELTGSCDIRTYPVRLREDGTVLLAVTDAALAG</sequence>
<dbReference type="EMBL" id="JAUTWS010000053">
    <property type="protein sequence ID" value="MDO9712634.1"/>
    <property type="molecule type" value="Genomic_DNA"/>
</dbReference>
<reference evidence="8 9" key="1">
    <citation type="submission" date="2023-08" db="EMBL/GenBank/DDBJ databases">
        <title>The draft genome sequence of Paracraurococcus sp. LOR1-02.</title>
        <authorList>
            <person name="Kingkaew E."/>
            <person name="Tanasupawat S."/>
        </authorList>
    </citation>
    <scope>NUCLEOTIDE SEQUENCE [LARGE SCALE GENOMIC DNA]</scope>
    <source>
        <strain evidence="8 9">LOR1-02</strain>
    </source>
</reference>
<comment type="caution">
    <text evidence="8">The sequence shown here is derived from an EMBL/GenBank/DDBJ whole genome shotgun (WGS) entry which is preliminary data.</text>
</comment>
<keyword evidence="9" id="KW-1185">Reference proteome</keyword>
<accession>A0ABT9E953</accession>
<dbReference type="PANTHER" id="PTHR21496">
    <property type="entry name" value="FERREDOXIN-RELATED"/>
    <property type="match status" value="1"/>
</dbReference>
<keyword evidence="5" id="KW-0411">Iron-sulfur</keyword>
<dbReference type="RefSeq" id="WP_305107491.1">
    <property type="nucleotide sequence ID" value="NZ_JAUTWS010000053.1"/>
</dbReference>
<dbReference type="PROSITE" id="PS51296">
    <property type="entry name" value="RIESKE"/>
    <property type="match status" value="1"/>
</dbReference>
<dbReference type="InterPro" id="IPR012748">
    <property type="entry name" value="Rieske-like_NirD"/>
</dbReference>
<name>A0ABT9E953_9PROT</name>
<dbReference type="PANTHER" id="PTHR21496:SF23">
    <property type="entry name" value="3-PHENYLPROPIONATE_CINNAMIC ACID DIOXYGENASE FERREDOXIN SUBUNIT"/>
    <property type="match status" value="1"/>
</dbReference>
<keyword evidence="2" id="KW-0479">Metal-binding</keyword>
<evidence type="ECO:0000313" key="8">
    <source>
        <dbReference type="EMBL" id="MDO9712634.1"/>
    </source>
</evidence>
<keyword evidence="1" id="KW-0001">2Fe-2S</keyword>
<dbReference type="InterPro" id="IPR036922">
    <property type="entry name" value="Rieske_2Fe-2S_sf"/>
</dbReference>
<dbReference type="SUPFAM" id="SSF50022">
    <property type="entry name" value="ISP domain"/>
    <property type="match status" value="1"/>
</dbReference>
<evidence type="ECO:0000313" key="9">
    <source>
        <dbReference type="Proteomes" id="UP001243009"/>
    </source>
</evidence>
<evidence type="ECO:0000256" key="2">
    <source>
        <dbReference type="ARBA" id="ARBA00022723"/>
    </source>
</evidence>
<evidence type="ECO:0000256" key="3">
    <source>
        <dbReference type="ARBA" id="ARBA00023002"/>
    </source>
</evidence>
<organism evidence="8 9">
    <name type="scientific">Paracraurococcus lichenis</name>
    <dbReference type="NCBI Taxonomy" id="3064888"/>
    <lineage>
        <taxon>Bacteria</taxon>
        <taxon>Pseudomonadati</taxon>
        <taxon>Pseudomonadota</taxon>
        <taxon>Alphaproteobacteria</taxon>
        <taxon>Acetobacterales</taxon>
        <taxon>Roseomonadaceae</taxon>
        <taxon>Paracraurococcus</taxon>
    </lineage>
</organism>
<keyword evidence="3" id="KW-0560">Oxidoreductase</keyword>
<feature type="domain" description="Rieske" evidence="7">
    <location>
        <begin position="5"/>
        <end position="99"/>
    </location>
</feature>
<keyword evidence="4" id="KW-0408">Iron</keyword>
<evidence type="ECO:0000256" key="4">
    <source>
        <dbReference type="ARBA" id="ARBA00023004"/>
    </source>
</evidence>
<dbReference type="Gene3D" id="2.102.10.10">
    <property type="entry name" value="Rieske [2Fe-2S] iron-sulphur domain"/>
    <property type="match status" value="1"/>
</dbReference>
<evidence type="ECO:0000256" key="5">
    <source>
        <dbReference type="ARBA" id="ARBA00023014"/>
    </source>
</evidence>
<proteinExistence type="predicted"/>
<gene>
    <name evidence="8" type="ORF">Q7A36_30140</name>
</gene>
<dbReference type="Pfam" id="PF13806">
    <property type="entry name" value="Rieske_2"/>
    <property type="match status" value="1"/>
</dbReference>
<evidence type="ECO:0000256" key="1">
    <source>
        <dbReference type="ARBA" id="ARBA00022714"/>
    </source>
</evidence>
<evidence type="ECO:0000256" key="6">
    <source>
        <dbReference type="ARBA" id="ARBA00023063"/>
    </source>
</evidence>
<dbReference type="Proteomes" id="UP001243009">
    <property type="component" value="Unassembled WGS sequence"/>
</dbReference>
<dbReference type="InterPro" id="IPR017941">
    <property type="entry name" value="Rieske_2Fe-2S"/>
</dbReference>